<comment type="caution">
    <text evidence="1">The sequence shown here is derived from an EMBL/GenBank/DDBJ whole genome shotgun (WGS) entry which is preliminary data.</text>
</comment>
<sequence length="89" mass="10149">MIAQEVDDLTWHLKLGHIDVQVDPVETLKIENHMAIEEIVHVCNVAHTPPPNGRSGFVLIPVMIENLHHYPLTRRSEVCLIRALGNIYH</sequence>
<proteinExistence type="predicted"/>
<dbReference type="EMBL" id="JXUW01000013">
    <property type="protein sequence ID" value="KJE76692.1"/>
    <property type="molecule type" value="Genomic_DNA"/>
</dbReference>
<protein>
    <submittedName>
        <fullName evidence="1">Uncharacterized protein</fullName>
    </submittedName>
</protein>
<reference evidence="1 2" key="1">
    <citation type="submission" date="2015-01" db="EMBL/GenBank/DDBJ databases">
        <title>Draft genome of the acidophilic iron oxidizer Ferrimicrobium acidiphilum strain T23.</title>
        <authorList>
            <person name="Poehlein A."/>
            <person name="Eisen S."/>
            <person name="Schloemann M."/>
            <person name="Johnson B.D."/>
            <person name="Daniel R."/>
            <person name="Muehling M."/>
        </authorList>
    </citation>
    <scope>NUCLEOTIDE SEQUENCE [LARGE SCALE GENOMIC DNA]</scope>
    <source>
        <strain evidence="1 2">T23</strain>
    </source>
</reference>
<organism evidence="1 2">
    <name type="scientific">Ferrimicrobium acidiphilum DSM 19497</name>
    <dbReference type="NCBI Taxonomy" id="1121877"/>
    <lineage>
        <taxon>Bacteria</taxon>
        <taxon>Bacillati</taxon>
        <taxon>Actinomycetota</taxon>
        <taxon>Acidimicrobiia</taxon>
        <taxon>Acidimicrobiales</taxon>
        <taxon>Acidimicrobiaceae</taxon>
        <taxon>Ferrimicrobium</taxon>
    </lineage>
</organism>
<keyword evidence="2" id="KW-1185">Reference proteome</keyword>
<name>A0A0D8FWP5_9ACTN</name>
<dbReference type="Proteomes" id="UP000032336">
    <property type="component" value="Unassembled WGS sequence"/>
</dbReference>
<gene>
    <name evidence="1" type="ORF">FEAC_16210</name>
</gene>
<accession>A0A0D8FWP5</accession>
<evidence type="ECO:0000313" key="1">
    <source>
        <dbReference type="EMBL" id="KJE76692.1"/>
    </source>
</evidence>
<evidence type="ECO:0000313" key="2">
    <source>
        <dbReference type="Proteomes" id="UP000032336"/>
    </source>
</evidence>
<dbReference type="AlphaFoldDB" id="A0A0D8FWP5"/>